<dbReference type="InterPro" id="IPR016181">
    <property type="entry name" value="Acyl_CoA_acyltransferase"/>
</dbReference>
<dbReference type="InterPro" id="IPR051531">
    <property type="entry name" value="N-acetyltransferase"/>
</dbReference>
<accession>A0ABW5UAK6</accession>
<dbReference type="Proteomes" id="UP001597418">
    <property type="component" value="Unassembled WGS sequence"/>
</dbReference>
<proteinExistence type="predicted"/>
<dbReference type="Gene3D" id="3.40.630.30">
    <property type="match status" value="1"/>
</dbReference>
<feature type="domain" description="N-acetyltransferase" evidence="1">
    <location>
        <begin position="6"/>
        <end position="164"/>
    </location>
</feature>
<sequence>MIDQSIFLRKYQASDFADYYQMVSDEAVMKYITEKALSEAEAREKFDSMLQINAKHERLGYFKVYDHKDTFIGDCKLEFYPLDTRCLEVGYILKEAFWGKGLATRLCAQMLALADEVAPEMAIIGIIDPANTASKRILQKFGFESYFVGMEDDLPTEKLRLAKA</sequence>
<dbReference type="PANTHER" id="PTHR43792">
    <property type="entry name" value="GNAT FAMILY, PUTATIVE (AFU_ORTHOLOGUE AFUA_3G00765)-RELATED-RELATED"/>
    <property type="match status" value="1"/>
</dbReference>
<evidence type="ECO:0000313" key="2">
    <source>
        <dbReference type="EMBL" id="MFD2741996.1"/>
    </source>
</evidence>
<dbReference type="EMBL" id="JBHUMB010000005">
    <property type="protein sequence ID" value="MFD2741996.1"/>
    <property type="molecule type" value="Genomic_DNA"/>
</dbReference>
<dbReference type="InterPro" id="IPR000182">
    <property type="entry name" value="GNAT_dom"/>
</dbReference>
<dbReference type="RefSeq" id="WP_082784912.1">
    <property type="nucleotide sequence ID" value="NZ_JBHUMB010000005.1"/>
</dbReference>
<comment type="caution">
    <text evidence="2">The sequence shown here is derived from an EMBL/GenBank/DDBJ whole genome shotgun (WGS) entry which is preliminary data.</text>
</comment>
<name>A0ABW5UAK6_9SPHI</name>
<protein>
    <submittedName>
        <fullName evidence="2">GNAT family N-acetyltransferase</fullName>
    </submittedName>
</protein>
<dbReference type="PANTHER" id="PTHR43792:SF1">
    <property type="entry name" value="N-ACETYLTRANSFERASE DOMAIN-CONTAINING PROTEIN"/>
    <property type="match status" value="1"/>
</dbReference>
<evidence type="ECO:0000259" key="1">
    <source>
        <dbReference type="PROSITE" id="PS51186"/>
    </source>
</evidence>
<dbReference type="SUPFAM" id="SSF55729">
    <property type="entry name" value="Acyl-CoA N-acyltransferases (Nat)"/>
    <property type="match status" value="1"/>
</dbReference>
<evidence type="ECO:0000313" key="3">
    <source>
        <dbReference type="Proteomes" id="UP001597418"/>
    </source>
</evidence>
<keyword evidence="3" id="KW-1185">Reference proteome</keyword>
<gene>
    <name evidence="2" type="ORF">ACFSQ6_01160</name>
</gene>
<dbReference type="Pfam" id="PF13302">
    <property type="entry name" value="Acetyltransf_3"/>
    <property type="match status" value="1"/>
</dbReference>
<organism evidence="2 3">
    <name type="scientific">Sphingobacterium populi</name>
    <dbReference type="NCBI Taxonomy" id="1812824"/>
    <lineage>
        <taxon>Bacteria</taxon>
        <taxon>Pseudomonadati</taxon>
        <taxon>Bacteroidota</taxon>
        <taxon>Sphingobacteriia</taxon>
        <taxon>Sphingobacteriales</taxon>
        <taxon>Sphingobacteriaceae</taxon>
        <taxon>Sphingobacterium</taxon>
    </lineage>
</organism>
<reference evidence="3" key="1">
    <citation type="journal article" date="2019" name="Int. J. Syst. Evol. Microbiol.">
        <title>The Global Catalogue of Microorganisms (GCM) 10K type strain sequencing project: providing services to taxonomists for standard genome sequencing and annotation.</title>
        <authorList>
            <consortium name="The Broad Institute Genomics Platform"/>
            <consortium name="The Broad Institute Genome Sequencing Center for Infectious Disease"/>
            <person name="Wu L."/>
            <person name="Ma J."/>
        </authorList>
    </citation>
    <scope>NUCLEOTIDE SEQUENCE [LARGE SCALE GENOMIC DNA]</scope>
    <source>
        <strain evidence="3">KCTC 42247</strain>
    </source>
</reference>
<dbReference type="PROSITE" id="PS51186">
    <property type="entry name" value="GNAT"/>
    <property type="match status" value="1"/>
</dbReference>